<sequence length="621" mass="67410">MVHSSVLTALDKKKVSWFHFQAIIIAGVGFFNDAYDLFVIGLLTKLIGRIYFIPSQPPFPKKVPTIPIGPNSAVTAVALVGTFCGQLFFGWLGDAIGRKTAYGVTLLIMVVFGAAQGLSFGNTAEAVVTTLCIMRFFLGFGIGGDYPLSAVIMSEYSNRRTRGAFVAAVFSMQGIGIITGAAITLAVAGSFKSNHPRPPYSVEPIASQGYPASDFVWRIILSVGCIPAILTFYYRLKLPETARYTSIVARNAAKTAVDMSKVLKTQFTEADARIQRDADRIDASVAAAAAAAVPNGPLDFNGDHGHAVESKKEGWWKRMRRRQKQAWADFKRGWRSPKIVPFDEQNWGWFLRHYGRYLFGTSSTWFFLDIAFYSQNLFQTQVFTVIGWLPPATTMSALQETYKLARAQALVALWSTIPGYYFTVATVDWLGRKTVQLMGFFFMTLFMLILAADYPSISKKKGAFVALYSLTFFFANWGPNATTFIIPSEIFPAKFRSTGHGISAACGKAGAIVGAFGFLYASQPKSAAAAYPYPPGIGLQLTLAILTIANGLGLICTIFFVPETKGRSLEEFETPGVVGARHVELAQSTAPRGAATAVDTEAPPPPGLHVAPPAASARVAV</sequence>
<feature type="domain" description="Major facilitator superfamily (MFS) profile" evidence="7">
    <location>
        <begin position="22"/>
        <end position="565"/>
    </location>
</feature>
<evidence type="ECO:0000256" key="5">
    <source>
        <dbReference type="SAM" id="MobiDB-lite"/>
    </source>
</evidence>
<feature type="region of interest" description="Disordered" evidence="5">
    <location>
        <begin position="589"/>
        <end position="621"/>
    </location>
</feature>
<feature type="transmembrane region" description="Helical" evidence="6">
    <location>
        <begin position="463"/>
        <end position="486"/>
    </location>
</feature>
<dbReference type="SUPFAM" id="SSF103473">
    <property type="entry name" value="MFS general substrate transporter"/>
    <property type="match status" value="1"/>
</dbReference>
<dbReference type="EMBL" id="DF236965">
    <property type="protein sequence ID" value="GAQ78613.1"/>
    <property type="molecule type" value="Genomic_DNA"/>
</dbReference>
<feature type="transmembrane region" description="Helical" evidence="6">
    <location>
        <begin position="215"/>
        <end position="234"/>
    </location>
</feature>
<evidence type="ECO:0000313" key="9">
    <source>
        <dbReference type="Proteomes" id="UP000054558"/>
    </source>
</evidence>
<feature type="compositionally biased region" description="Low complexity" evidence="5">
    <location>
        <begin position="608"/>
        <end position="621"/>
    </location>
</feature>
<evidence type="ECO:0000256" key="1">
    <source>
        <dbReference type="ARBA" id="ARBA00004141"/>
    </source>
</evidence>
<keyword evidence="4 6" id="KW-0472">Membrane</keyword>
<dbReference type="OMA" id="LNSHWHL"/>
<evidence type="ECO:0000256" key="3">
    <source>
        <dbReference type="ARBA" id="ARBA00022989"/>
    </source>
</evidence>
<dbReference type="OrthoDB" id="2015989at2759"/>
<feature type="transmembrane region" description="Helical" evidence="6">
    <location>
        <begin position="541"/>
        <end position="561"/>
    </location>
</feature>
<reference evidence="8 9" key="1">
    <citation type="journal article" date="2014" name="Nat. Commun.">
        <title>Klebsormidium flaccidum genome reveals primary factors for plant terrestrial adaptation.</title>
        <authorList>
            <person name="Hori K."/>
            <person name="Maruyama F."/>
            <person name="Fujisawa T."/>
            <person name="Togashi T."/>
            <person name="Yamamoto N."/>
            <person name="Seo M."/>
            <person name="Sato S."/>
            <person name="Yamada T."/>
            <person name="Mori H."/>
            <person name="Tajima N."/>
            <person name="Moriyama T."/>
            <person name="Ikeuchi M."/>
            <person name="Watanabe M."/>
            <person name="Wada H."/>
            <person name="Kobayashi K."/>
            <person name="Saito M."/>
            <person name="Masuda T."/>
            <person name="Sasaki-Sekimoto Y."/>
            <person name="Mashiguchi K."/>
            <person name="Awai K."/>
            <person name="Shimojima M."/>
            <person name="Masuda S."/>
            <person name="Iwai M."/>
            <person name="Nobusawa T."/>
            <person name="Narise T."/>
            <person name="Kondo S."/>
            <person name="Saito H."/>
            <person name="Sato R."/>
            <person name="Murakawa M."/>
            <person name="Ihara Y."/>
            <person name="Oshima-Yamada Y."/>
            <person name="Ohtaka K."/>
            <person name="Satoh M."/>
            <person name="Sonobe K."/>
            <person name="Ishii M."/>
            <person name="Ohtani R."/>
            <person name="Kanamori-Sato M."/>
            <person name="Honoki R."/>
            <person name="Miyazaki D."/>
            <person name="Mochizuki H."/>
            <person name="Umetsu J."/>
            <person name="Higashi K."/>
            <person name="Shibata D."/>
            <person name="Kamiya Y."/>
            <person name="Sato N."/>
            <person name="Nakamura Y."/>
            <person name="Tabata S."/>
            <person name="Ida S."/>
            <person name="Kurokawa K."/>
            <person name="Ohta H."/>
        </authorList>
    </citation>
    <scope>NUCLEOTIDE SEQUENCE [LARGE SCALE GENOMIC DNA]</scope>
    <source>
        <strain evidence="8 9">NIES-2285</strain>
    </source>
</reference>
<proteinExistence type="predicted"/>
<gene>
    <name evidence="8" type="ORF">KFL_000160160</name>
</gene>
<evidence type="ECO:0000256" key="2">
    <source>
        <dbReference type="ARBA" id="ARBA00022692"/>
    </source>
</evidence>
<dbReference type="PROSITE" id="PS00216">
    <property type="entry name" value="SUGAR_TRANSPORT_1"/>
    <property type="match status" value="1"/>
</dbReference>
<evidence type="ECO:0000313" key="8">
    <source>
        <dbReference type="EMBL" id="GAQ78613.1"/>
    </source>
</evidence>
<feature type="transmembrane region" description="Helical" evidence="6">
    <location>
        <begin position="100"/>
        <end position="120"/>
    </location>
</feature>
<dbReference type="InterPro" id="IPR005829">
    <property type="entry name" value="Sugar_transporter_CS"/>
</dbReference>
<feature type="transmembrane region" description="Helical" evidence="6">
    <location>
        <begin position="73"/>
        <end position="93"/>
    </location>
</feature>
<name>A0A1Y1HKX1_KLENI</name>
<evidence type="ECO:0000256" key="6">
    <source>
        <dbReference type="SAM" id="Phobius"/>
    </source>
</evidence>
<organism evidence="8 9">
    <name type="scientific">Klebsormidium nitens</name>
    <name type="common">Green alga</name>
    <name type="synonym">Ulothrix nitens</name>
    <dbReference type="NCBI Taxonomy" id="105231"/>
    <lineage>
        <taxon>Eukaryota</taxon>
        <taxon>Viridiplantae</taxon>
        <taxon>Streptophyta</taxon>
        <taxon>Klebsormidiophyceae</taxon>
        <taxon>Klebsormidiales</taxon>
        <taxon>Klebsormidiaceae</taxon>
        <taxon>Klebsormidium</taxon>
    </lineage>
</organism>
<dbReference type="InterPro" id="IPR005828">
    <property type="entry name" value="MFS_sugar_transport-like"/>
</dbReference>
<protein>
    <submittedName>
        <fullName evidence="8">Phosphate transporter</fullName>
    </submittedName>
</protein>
<keyword evidence="2 6" id="KW-0812">Transmembrane</keyword>
<dbReference type="InterPro" id="IPR036259">
    <property type="entry name" value="MFS_trans_sf"/>
</dbReference>
<comment type="subcellular location">
    <subcellularLocation>
        <location evidence="1">Membrane</location>
        <topology evidence="1">Multi-pass membrane protein</topology>
    </subcellularLocation>
</comment>
<dbReference type="GO" id="GO:0022857">
    <property type="term" value="F:transmembrane transporter activity"/>
    <property type="evidence" value="ECO:0007669"/>
    <property type="project" value="InterPro"/>
</dbReference>
<dbReference type="GO" id="GO:0016020">
    <property type="term" value="C:membrane"/>
    <property type="evidence" value="ECO:0007669"/>
    <property type="project" value="UniProtKB-SubCell"/>
</dbReference>
<dbReference type="PANTHER" id="PTHR24064">
    <property type="entry name" value="SOLUTE CARRIER FAMILY 22 MEMBER"/>
    <property type="match status" value="1"/>
</dbReference>
<dbReference type="CDD" id="cd17364">
    <property type="entry name" value="MFS_PhT"/>
    <property type="match status" value="1"/>
</dbReference>
<dbReference type="Proteomes" id="UP000054558">
    <property type="component" value="Unassembled WGS sequence"/>
</dbReference>
<accession>A0A1Y1HKX1</accession>
<feature type="transmembrane region" description="Helical" evidence="6">
    <location>
        <begin position="164"/>
        <end position="191"/>
    </location>
</feature>
<dbReference type="InterPro" id="IPR020846">
    <property type="entry name" value="MFS_dom"/>
</dbReference>
<feature type="transmembrane region" description="Helical" evidence="6">
    <location>
        <begin position="15"/>
        <end position="32"/>
    </location>
</feature>
<feature type="transmembrane region" description="Helical" evidence="6">
    <location>
        <begin position="437"/>
        <end position="457"/>
    </location>
</feature>
<evidence type="ECO:0000259" key="7">
    <source>
        <dbReference type="PROSITE" id="PS50850"/>
    </source>
</evidence>
<dbReference type="AlphaFoldDB" id="A0A1Y1HKX1"/>
<dbReference type="PROSITE" id="PS50850">
    <property type="entry name" value="MFS"/>
    <property type="match status" value="1"/>
</dbReference>
<dbReference type="PROSITE" id="PS00217">
    <property type="entry name" value="SUGAR_TRANSPORT_2"/>
    <property type="match status" value="1"/>
</dbReference>
<evidence type="ECO:0000256" key="4">
    <source>
        <dbReference type="ARBA" id="ARBA00023136"/>
    </source>
</evidence>
<feature type="transmembrane region" description="Helical" evidence="6">
    <location>
        <begin position="409"/>
        <end position="430"/>
    </location>
</feature>
<keyword evidence="3 6" id="KW-1133">Transmembrane helix</keyword>
<feature type="transmembrane region" description="Helical" evidence="6">
    <location>
        <begin position="37"/>
        <end position="53"/>
    </location>
</feature>
<dbReference type="Gene3D" id="1.20.1250.20">
    <property type="entry name" value="MFS general substrate transporter like domains"/>
    <property type="match status" value="2"/>
</dbReference>
<keyword evidence="9" id="KW-1185">Reference proteome</keyword>
<dbReference type="Pfam" id="PF00083">
    <property type="entry name" value="Sugar_tr"/>
    <property type="match status" value="2"/>
</dbReference>